<dbReference type="InterPro" id="IPR003594">
    <property type="entry name" value="HATPase_dom"/>
</dbReference>
<dbReference type="GO" id="GO:0000155">
    <property type="term" value="F:phosphorelay sensor kinase activity"/>
    <property type="evidence" value="ECO:0007669"/>
    <property type="project" value="InterPro"/>
</dbReference>
<dbReference type="EC" id="2.7.13.3" evidence="2"/>
<dbReference type="CDD" id="cd00082">
    <property type="entry name" value="HisKA"/>
    <property type="match status" value="1"/>
</dbReference>
<dbReference type="PANTHER" id="PTHR43547:SF2">
    <property type="entry name" value="HYBRID SIGNAL TRANSDUCTION HISTIDINE KINASE C"/>
    <property type="match status" value="1"/>
</dbReference>
<dbReference type="Gene3D" id="3.30.565.10">
    <property type="entry name" value="Histidine kinase-like ATPase, C-terminal domain"/>
    <property type="match status" value="1"/>
</dbReference>
<keyword evidence="4" id="KW-0808">Transferase</keyword>
<dbReference type="InterPro" id="IPR005467">
    <property type="entry name" value="His_kinase_dom"/>
</dbReference>
<evidence type="ECO:0000256" key="4">
    <source>
        <dbReference type="ARBA" id="ARBA00022777"/>
    </source>
</evidence>
<dbReference type="SMART" id="SM00448">
    <property type="entry name" value="REC"/>
    <property type="match status" value="1"/>
</dbReference>
<dbReference type="RefSeq" id="WP_054465811.1">
    <property type="nucleotide sequence ID" value="NZ_CP159837.1"/>
</dbReference>
<evidence type="ECO:0000259" key="8">
    <source>
        <dbReference type="PROSITE" id="PS50110"/>
    </source>
</evidence>
<dbReference type="CDD" id="cd17574">
    <property type="entry name" value="REC_OmpR"/>
    <property type="match status" value="1"/>
</dbReference>
<dbReference type="SMART" id="SM00387">
    <property type="entry name" value="HATPase_c"/>
    <property type="match status" value="1"/>
</dbReference>
<gene>
    <name evidence="9" type="ORF">ABWT76_004060</name>
</gene>
<dbReference type="PANTHER" id="PTHR43547">
    <property type="entry name" value="TWO-COMPONENT HISTIDINE KINASE"/>
    <property type="match status" value="1"/>
</dbReference>
<dbReference type="Pfam" id="PF02518">
    <property type="entry name" value="HATPase_c"/>
    <property type="match status" value="1"/>
</dbReference>
<evidence type="ECO:0000259" key="7">
    <source>
        <dbReference type="PROSITE" id="PS50109"/>
    </source>
</evidence>
<dbReference type="PRINTS" id="PR00344">
    <property type="entry name" value="BCTRLSENSOR"/>
</dbReference>
<dbReference type="Gene3D" id="1.10.287.130">
    <property type="match status" value="1"/>
</dbReference>
<reference evidence="9" key="1">
    <citation type="submission" date="2024-07" db="EMBL/GenBank/DDBJ databases">
        <authorList>
            <person name="Kim Y.J."/>
            <person name="Jeong J.Y."/>
        </authorList>
    </citation>
    <scope>NUCLEOTIDE SEQUENCE</scope>
    <source>
        <strain evidence="9">GIHE-MW2</strain>
    </source>
</reference>
<dbReference type="InterPro" id="IPR036890">
    <property type="entry name" value="HATPase_C_sf"/>
</dbReference>
<dbReference type="Pfam" id="PF00512">
    <property type="entry name" value="HisKA"/>
    <property type="match status" value="1"/>
</dbReference>
<dbReference type="SMART" id="SM00388">
    <property type="entry name" value="HisKA"/>
    <property type="match status" value="1"/>
</dbReference>
<dbReference type="Gene3D" id="3.40.50.2300">
    <property type="match status" value="1"/>
</dbReference>
<accession>A0AAU8J9B2</accession>
<evidence type="ECO:0000256" key="1">
    <source>
        <dbReference type="ARBA" id="ARBA00000085"/>
    </source>
</evidence>
<protein>
    <recommendedName>
        <fullName evidence="2">histidine kinase</fullName>
        <ecNumber evidence="2">2.7.13.3</ecNumber>
    </recommendedName>
</protein>
<dbReference type="EMBL" id="CP159837">
    <property type="protein sequence ID" value="XCM35385.1"/>
    <property type="molecule type" value="Genomic_DNA"/>
</dbReference>
<comment type="catalytic activity">
    <reaction evidence="1">
        <text>ATP + protein L-histidine = ADP + protein N-phospho-L-histidine.</text>
        <dbReference type="EC" id="2.7.13.3"/>
    </reaction>
</comment>
<dbReference type="SUPFAM" id="SSF47384">
    <property type="entry name" value="Homodimeric domain of signal transducing histidine kinase"/>
    <property type="match status" value="1"/>
</dbReference>
<keyword evidence="5" id="KW-0902">Two-component regulatory system</keyword>
<proteinExistence type="predicted"/>
<dbReference type="Pfam" id="PF00072">
    <property type="entry name" value="Response_reg"/>
    <property type="match status" value="1"/>
</dbReference>
<dbReference type="InterPro" id="IPR036097">
    <property type="entry name" value="HisK_dim/P_sf"/>
</dbReference>
<keyword evidence="3 6" id="KW-0597">Phosphoprotein</keyword>
<dbReference type="AlphaFoldDB" id="A0AAU8J9B2"/>
<evidence type="ECO:0000256" key="6">
    <source>
        <dbReference type="PROSITE-ProRule" id="PRU00169"/>
    </source>
</evidence>
<dbReference type="SUPFAM" id="SSF55874">
    <property type="entry name" value="ATPase domain of HSP90 chaperone/DNA topoisomerase II/histidine kinase"/>
    <property type="match status" value="1"/>
</dbReference>
<dbReference type="InterPro" id="IPR011006">
    <property type="entry name" value="CheY-like_superfamily"/>
</dbReference>
<dbReference type="InterPro" id="IPR004358">
    <property type="entry name" value="Sig_transdc_His_kin-like_C"/>
</dbReference>
<organism evidence="9">
    <name type="scientific">Planktothricoides raciborskii GIHE-MW2</name>
    <dbReference type="NCBI Taxonomy" id="2792601"/>
    <lineage>
        <taxon>Bacteria</taxon>
        <taxon>Bacillati</taxon>
        <taxon>Cyanobacteriota</taxon>
        <taxon>Cyanophyceae</taxon>
        <taxon>Oscillatoriophycideae</taxon>
        <taxon>Oscillatoriales</taxon>
        <taxon>Oscillatoriaceae</taxon>
        <taxon>Planktothricoides</taxon>
    </lineage>
</organism>
<name>A0AAU8J9B2_9CYAN</name>
<evidence type="ECO:0000256" key="3">
    <source>
        <dbReference type="ARBA" id="ARBA00022553"/>
    </source>
</evidence>
<sequence length="380" mass="43039">MSKILIIEDEDDIRDIIIQLLTAHNYQVIDAKDGETGIKLAIAHHPDLIICDIMMPGVDGYEVLRQLHNHPSTQMIPFIFLTAKATKEDIRQGMELGADDYLSKPFTRSELLGAVKIRLEKKVLLQQQSEKKLDDLRKNLTRSLPHELLTPLNGILGFAKLLGDHATEITPDEIKEMSEMIETSAWRLHRTIQNFLLHAQLEIIRQDPQRLQSFLMGETGSTQFILQVLAQKKAQEFNRTEDLHLDMEDTPLPVAENWLSKIAKELIDNAFKFSQPGSIVEVKTLINAPEFILTVCDRGRGMTAQQIANVGAYVQFERKLYEQQGSGLGLVIAQELTELYGGRISIKSSPEQGTTVSAIFPLTKNQELINKSNYYETFFN</sequence>
<evidence type="ECO:0000313" key="9">
    <source>
        <dbReference type="EMBL" id="XCM35385.1"/>
    </source>
</evidence>
<feature type="domain" description="Response regulatory" evidence="8">
    <location>
        <begin position="3"/>
        <end position="119"/>
    </location>
</feature>
<dbReference type="InterPro" id="IPR003661">
    <property type="entry name" value="HisK_dim/P_dom"/>
</dbReference>
<feature type="domain" description="Histidine kinase" evidence="7">
    <location>
        <begin position="143"/>
        <end position="364"/>
    </location>
</feature>
<evidence type="ECO:0000256" key="2">
    <source>
        <dbReference type="ARBA" id="ARBA00012438"/>
    </source>
</evidence>
<evidence type="ECO:0000256" key="5">
    <source>
        <dbReference type="ARBA" id="ARBA00023012"/>
    </source>
</evidence>
<keyword evidence="4" id="KW-0418">Kinase</keyword>
<dbReference type="InterPro" id="IPR001789">
    <property type="entry name" value="Sig_transdc_resp-reg_receiver"/>
</dbReference>
<dbReference type="SUPFAM" id="SSF52172">
    <property type="entry name" value="CheY-like"/>
    <property type="match status" value="1"/>
</dbReference>
<feature type="modified residue" description="4-aspartylphosphate" evidence="6">
    <location>
        <position position="52"/>
    </location>
</feature>
<dbReference type="PROSITE" id="PS50109">
    <property type="entry name" value="HIS_KIN"/>
    <property type="match status" value="1"/>
</dbReference>
<dbReference type="PROSITE" id="PS50110">
    <property type="entry name" value="RESPONSE_REGULATORY"/>
    <property type="match status" value="1"/>
</dbReference>